<comment type="caution">
    <text evidence="2">The sequence shown here is derived from an EMBL/GenBank/DDBJ whole genome shotgun (WGS) entry which is preliminary data.</text>
</comment>
<reference evidence="2 3" key="1">
    <citation type="submission" date="2023-03" db="EMBL/GenBank/DDBJ databases">
        <title>High recombination rates correlate with genetic variation in Cardiocondyla obscurior ants.</title>
        <authorList>
            <person name="Errbii M."/>
        </authorList>
    </citation>
    <scope>NUCLEOTIDE SEQUENCE [LARGE SCALE GENOMIC DNA]</scope>
    <source>
        <strain evidence="2">Alpha-2009</strain>
        <tissue evidence="2">Whole body</tissue>
    </source>
</reference>
<evidence type="ECO:0000256" key="1">
    <source>
        <dbReference type="SAM" id="MobiDB-lite"/>
    </source>
</evidence>
<keyword evidence="3" id="KW-1185">Reference proteome</keyword>
<protein>
    <submittedName>
        <fullName evidence="2">Uncharacterized protein</fullName>
    </submittedName>
</protein>
<evidence type="ECO:0000313" key="2">
    <source>
        <dbReference type="EMBL" id="KAL0100759.1"/>
    </source>
</evidence>
<feature type="region of interest" description="Disordered" evidence="1">
    <location>
        <begin position="62"/>
        <end position="110"/>
    </location>
</feature>
<sequence>MLLSGSYAAFGYPRSEVYDDDGKDRCRMRKTETGSAGICITKRAINKVLRCRGHRQKSVSSFQARSCNLPLPPVRPPPSPRPLAPRWGTVGVHRQRCKPSQRGGERGGEV</sequence>
<name>A0AAW2EEF4_9HYME</name>
<dbReference type="AlphaFoldDB" id="A0AAW2EEF4"/>
<proteinExistence type="predicted"/>
<organism evidence="2 3">
    <name type="scientific">Cardiocondyla obscurior</name>
    <dbReference type="NCBI Taxonomy" id="286306"/>
    <lineage>
        <taxon>Eukaryota</taxon>
        <taxon>Metazoa</taxon>
        <taxon>Ecdysozoa</taxon>
        <taxon>Arthropoda</taxon>
        <taxon>Hexapoda</taxon>
        <taxon>Insecta</taxon>
        <taxon>Pterygota</taxon>
        <taxon>Neoptera</taxon>
        <taxon>Endopterygota</taxon>
        <taxon>Hymenoptera</taxon>
        <taxon>Apocrita</taxon>
        <taxon>Aculeata</taxon>
        <taxon>Formicoidea</taxon>
        <taxon>Formicidae</taxon>
        <taxon>Myrmicinae</taxon>
        <taxon>Cardiocondyla</taxon>
    </lineage>
</organism>
<dbReference type="Proteomes" id="UP001430953">
    <property type="component" value="Unassembled WGS sequence"/>
</dbReference>
<gene>
    <name evidence="2" type="ORF">PUN28_019261</name>
</gene>
<evidence type="ECO:0000313" key="3">
    <source>
        <dbReference type="Proteomes" id="UP001430953"/>
    </source>
</evidence>
<dbReference type="EMBL" id="JADYXP020000025">
    <property type="protein sequence ID" value="KAL0100759.1"/>
    <property type="molecule type" value="Genomic_DNA"/>
</dbReference>
<accession>A0AAW2EEF4</accession>
<feature type="compositionally biased region" description="Pro residues" evidence="1">
    <location>
        <begin position="70"/>
        <end position="83"/>
    </location>
</feature>